<dbReference type="EMBL" id="LSSK01000969">
    <property type="protein sequence ID" value="OMH81126.1"/>
    <property type="molecule type" value="Genomic_DNA"/>
</dbReference>
<dbReference type="GO" id="GO:0006281">
    <property type="term" value="P:DNA repair"/>
    <property type="evidence" value="ECO:0007669"/>
    <property type="project" value="InterPro"/>
</dbReference>
<proteinExistence type="predicted"/>
<evidence type="ECO:0000313" key="3">
    <source>
        <dbReference type="Proteomes" id="UP000188320"/>
    </source>
</evidence>
<dbReference type="PANTHER" id="PTHR21818:SF0">
    <property type="entry name" value="FANCONI ANEMIA GROUP I PROTEIN"/>
    <property type="match status" value="1"/>
</dbReference>
<feature type="domain" description="FANCI solenoid 1" evidence="1">
    <location>
        <begin position="9"/>
        <end position="99"/>
    </location>
</feature>
<dbReference type="AlphaFoldDB" id="A0A1R1PJI7"/>
<dbReference type="Proteomes" id="UP000188320">
    <property type="component" value="Unassembled WGS sequence"/>
</dbReference>
<dbReference type="PANTHER" id="PTHR21818">
    <property type="entry name" value="BC025462 PROTEIN"/>
    <property type="match status" value="1"/>
</dbReference>
<name>A0A1R1PJI7_ZANCU</name>
<dbReference type="InterPro" id="IPR029308">
    <property type="entry name" value="FANCI_S1"/>
</dbReference>
<gene>
    <name evidence="2" type="ORF">AX774_g5424</name>
</gene>
<evidence type="ECO:0000259" key="1">
    <source>
        <dbReference type="Pfam" id="PF14675"/>
    </source>
</evidence>
<comment type="caution">
    <text evidence="2">The sequence shown here is derived from an EMBL/GenBank/DDBJ whole genome shotgun (WGS) entry which is preliminary data.</text>
</comment>
<reference evidence="3" key="1">
    <citation type="submission" date="2017-01" db="EMBL/GenBank/DDBJ databases">
        <authorList>
            <person name="Wang Y."/>
            <person name="White M."/>
            <person name="Kvist S."/>
            <person name="Moncalvo J.-M."/>
        </authorList>
    </citation>
    <scope>NUCLEOTIDE SEQUENCE [LARGE SCALE GENOMIC DNA]</scope>
    <source>
        <strain evidence="3">COL-18-3</strain>
    </source>
</reference>
<dbReference type="InterPro" id="IPR026171">
    <property type="entry name" value="FANCI"/>
</dbReference>
<dbReference type="OrthoDB" id="195089at2759"/>
<protein>
    <submittedName>
        <fullName evidence="2">Fanconi anemia group I protein</fullName>
    </submittedName>
</protein>
<keyword evidence="3" id="KW-1185">Reference proteome</keyword>
<dbReference type="GO" id="GO:0070182">
    <property type="term" value="F:DNA polymerase binding"/>
    <property type="evidence" value="ECO:0007669"/>
    <property type="project" value="TreeGrafter"/>
</dbReference>
<evidence type="ECO:0000313" key="2">
    <source>
        <dbReference type="EMBL" id="OMH81126.1"/>
    </source>
</evidence>
<sequence>MDCIDNVKNIQGVDGEESGQWFKSEWIRRACTINWKPSEIYNIAQMFSDIRMEVESNDSVCQKIVSEFKRVETGQLAGLVYQAMLISRNGKRGKCISRIVESTGYGLAAHHV</sequence>
<organism evidence="2 3">
    <name type="scientific">Zancudomyces culisetae</name>
    <name type="common">Gut fungus</name>
    <name type="synonym">Smittium culisetae</name>
    <dbReference type="NCBI Taxonomy" id="1213189"/>
    <lineage>
        <taxon>Eukaryota</taxon>
        <taxon>Fungi</taxon>
        <taxon>Fungi incertae sedis</taxon>
        <taxon>Zoopagomycota</taxon>
        <taxon>Kickxellomycotina</taxon>
        <taxon>Harpellomycetes</taxon>
        <taxon>Harpellales</taxon>
        <taxon>Legeriomycetaceae</taxon>
        <taxon>Zancudomyces</taxon>
    </lineage>
</organism>
<dbReference type="Pfam" id="PF14675">
    <property type="entry name" value="FANCI_S1"/>
    <property type="match status" value="1"/>
</dbReference>
<accession>A0A1R1PJI7</accession>